<name>A0A6A5V2X5_9PLEO</name>
<dbReference type="Proteomes" id="UP000800036">
    <property type="component" value="Unassembled WGS sequence"/>
</dbReference>
<gene>
    <name evidence="1" type="ORF">BU23DRAFT_477305</name>
</gene>
<feature type="non-terminal residue" evidence="1">
    <location>
        <position position="1"/>
    </location>
</feature>
<proteinExistence type="predicted"/>
<accession>A0A6A5V2X5</accession>
<evidence type="ECO:0000313" key="1">
    <source>
        <dbReference type="EMBL" id="KAF1969376.1"/>
    </source>
</evidence>
<dbReference type="AlphaFoldDB" id="A0A6A5V2X5"/>
<keyword evidence="2" id="KW-1185">Reference proteome</keyword>
<protein>
    <submittedName>
        <fullName evidence="1">Uncharacterized protein</fullName>
    </submittedName>
</protein>
<dbReference type="EMBL" id="ML976710">
    <property type="protein sequence ID" value="KAF1969376.1"/>
    <property type="molecule type" value="Genomic_DNA"/>
</dbReference>
<evidence type="ECO:0000313" key="2">
    <source>
        <dbReference type="Proteomes" id="UP000800036"/>
    </source>
</evidence>
<sequence length="54" mass="6625">INFNKSNALEDYLKINIIVAYLKLLKYYKLLKKTPIYYVSIVLYPYYKYYFINA</sequence>
<reference evidence="1" key="1">
    <citation type="journal article" date="2020" name="Stud. Mycol.">
        <title>101 Dothideomycetes genomes: a test case for predicting lifestyles and emergence of pathogens.</title>
        <authorList>
            <person name="Haridas S."/>
            <person name="Albert R."/>
            <person name="Binder M."/>
            <person name="Bloem J."/>
            <person name="Labutti K."/>
            <person name="Salamov A."/>
            <person name="Andreopoulos B."/>
            <person name="Baker S."/>
            <person name="Barry K."/>
            <person name="Bills G."/>
            <person name="Bluhm B."/>
            <person name="Cannon C."/>
            <person name="Castanera R."/>
            <person name="Culley D."/>
            <person name="Daum C."/>
            <person name="Ezra D."/>
            <person name="Gonzalez J."/>
            <person name="Henrissat B."/>
            <person name="Kuo A."/>
            <person name="Liang C."/>
            <person name="Lipzen A."/>
            <person name="Lutzoni F."/>
            <person name="Magnuson J."/>
            <person name="Mondo S."/>
            <person name="Nolan M."/>
            <person name="Ohm R."/>
            <person name="Pangilinan J."/>
            <person name="Park H.-J."/>
            <person name="Ramirez L."/>
            <person name="Alfaro M."/>
            <person name="Sun H."/>
            <person name="Tritt A."/>
            <person name="Yoshinaga Y."/>
            <person name="Zwiers L.-H."/>
            <person name="Turgeon B."/>
            <person name="Goodwin S."/>
            <person name="Spatafora J."/>
            <person name="Crous P."/>
            <person name="Grigoriev I."/>
        </authorList>
    </citation>
    <scope>NUCLEOTIDE SEQUENCE</scope>
    <source>
        <strain evidence="1">CBS 107.79</strain>
    </source>
</reference>
<organism evidence="1 2">
    <name type="scientific">Bimuria novae-zelandiae CBS 107.79</name>
    <dbReference type="NCBI Taxonomy" id="1447943"/>
    <lineage>
        <taxon>Eukaryota</taxon>
        <taxon>Fungi</taxon>
        <taxon>Dikarya</taxon>
        <taxon>Ascomycota</taxon>
        <taxon>Pezizomycotina</taxon>
        <taxon>Dothideomycetes</taxon>
        <taxon>Pleosporomycetidae</taxon>
        <taxon>Pleosporales</taxon>
        <taxon>Massarineae</taxon>
        <taxon>Didymosphaeriaceae</taxon>
        <taxon>Bimuria</taxon>
    </lineage>
</organism>